<dbReference type="Pfam" id="PF02934">
    <property type="entry name" value="GatB_N"/>
    <property type="match status" value="1"/>
</dbReference>
<name>A0A382X836_9ZZZZ</name>
<dbReference type="AlphaFoldDB" id="A0A382X836"/>
<dbReference type="SUPFAM" id="SSF55931">
    <property type="entry name" value="Glutamine synthetase/guanido kinase"/>
    <property type="match status" value="1"/>
</dbReference>
<feature type="non-terminal residue" evidence="2">
    <location>
        <position position="89"/>
    </location>
</feature>
<sequence length="89" mass="10162">MAEIDFEKIGLKVGLEIHQQLNTSKKLFCKCRPVESDEYTEKFSRSLRTAKSELGELDPAALFEKAKSKKINYYANSQSSCLVEKDEEP</sequence>
<dbReference type="InterPro" id="IPR014746">
    <property type="entry name" value="Gln_synth/guanido_kin_cat_dom"/>
</dbReference>
<reference evidence="2" key="1">
    <citation type="submission" date="2018-05" db="EMBL/GenBank/DDBJ databases">
        <authorList>
            <person name="Lanie J.A."/>
            <person name="Ng W.-L."/>
            <person name="Kazmierczak K.M."/>
            <person name="Andrzejewski T.M."/>
            <person name="Davidsen T.M."/>
            <person name="Wayne K.J."/>
            <person name="Tettelin H."/>
            <person name="Glass J.I."/>
            <person name="Rusch D."/>
            <person name="Podicherti R."/>
            <person name="Tsui H.-C.T."/>
            <person name="Winkler M.E."/>
        </authorList>
    </citation>
    <scope>NUCLEOTIDE SEQUENCE</scope>
</reference>
<organism evidence="2">
    <name type="scientific">marine metagenome</name>
    <dbReference type="NCBI Taxonomy" id="408172"/>
    <lineage>
        <taxon>unclassified sequences</taxon>
        <taxon>metagenomes</taxon>
        <taxon>ecological metagenomes</taxon>
    </lineage>
</organism>
<proteinExistence type="predicted"/>
<dbReference type="GO" id="GO:0016874">
    <property type="term" value="F:ligase activity"/>
    <property type="evidence" value="ECO:0007669"/>
    <property type="project" value="InterPro"/>
</dbReference>
<gene>
    <name evidence="2" type="ORF">METZ01_LOCUS419894</name>
</gene>
<evidence type="ECO:0000259" key="1">
    <source>
        <dbReference type="Pfam" id="PF02934"/>
    </source>
</evidence>
<dbReference type="InterPro" id="IPR006075">
    <property type="entry name" value="Asn/Gln-tRNA_Trfase_suB/E_cat"/>
</dbReference>
<accession>A0A382X836</accession>
<protein>
    <recommendedName>
        <fullName evidence="1">Aspartyl/Glutamyl-tRNA(Gln) amidotransferase subunit B/E catalytic domain-containing protein</fullName>
    </recommendedName>
</protein>
<evidence type="ECO:0000313" key="2">
    <source>
        <dbReference type="EMBL" id="SVD67040.1"/>
    </source>
</evidence>
<feature type="domain" description="Aspartyl/Glutamyl-tRNA(Gln) amidotransferase subunit B/E catalytic" evidence="1">
    <location>
        <begin position="12"/>
        <end position="39"/>
    </location>
</feature>
<dbReference type="EMBL" id="UINC01165576">
    <property type="protein sequence ID" value="SVD67040.1"/>
    <property type="molecule type" value="Genomic_DNA"/>
</dbReference>